<dbReference type="InterPro" id="IPR052047">
    <property type="entry name" value="GH94_Enzymes"/>
</dbReference>
<name>A0A1G5ZES4_9BACT</name>
<dbReference type="Pfam" id="PF17167">
    <property type="entry name" value="Glyco_hydro_94"/>
    <property type="match status" value="1"/>
</dbReference>
<proteinExistence type="predicted"/>
<evidence type="ECO:0000256" key="1">
    <source>
        <dbReference type="ARBA" id="ARBA00022676"/>
    </source>
</evidence>
<reference evidence="8" key="1">
    <citation type="submission" date="2016-10" db="EMBL/GenBank/DDBJ databases">
        <authorList>
            <person name="Varghese N."/>
            <person name="Submissions S."/>
        </authorList>
    </citation>
    <scope>NUCLEOTIDE SEQUENCE [LARGE SCALE GENOMIC DNA]</scope>
    <source>
        <strain evidence="8">DSM 22703</strain>
    </source>
</reference>
<feature type="domain" description="Glycoamylase-like" evidence="5">
    <location>
        <begin position="1332"/>
        <end position="1531"/>
    </location>
</feature>
<dbReference type="Gene3D" id="1.50.10.10">
    <property type="match status" value="1"/>
</dbReference>
<evidence type="ECO:0000256" key="3">
    <source>
        <dbReference type="SAM" id="Phobius"/>
    </source>
</evidence>
<keyword evidence="1" id="KW-0328">Glycosyltransferase</keyword>
<dbReference type="InterPro" id="IPR011013">
    <property type="entry name" value="Gal_mutarotase_sf_dom"/>
</dbReference>
<dbReference type="InterPro" id="IPR012341">
    <property type="entry name" value="6hp_glycosidase-like_sf"/>
</dbReference>
<dbReference type="InterPro" id="IPR019282">
    <property type="entry name" value="Glycoamylase-like_cons_dom"/>
</dbReference>
<dbReference type="GO" id="GO:0030246">
    <property type="term" value="F:carbohydrate binding"/>
    <property type="evidence" value="ECO:0007669"/>
    <property type="project" value="InterPro"/>
</dbReference>
<evidence type="ECO:0000256" key="2">
    <source>
        <dbReference type="ARBA" id="ARBA00022679"/>
    </source>
</evidence>
<dbReference type="Proteomes" id="UP000198756">
    <property type="component" value="Unassembled WGS sequence"/>
</dbReference>
<protein>
    <submittedName>
        <fullName evidence="7">Cellobiose phosphorylase</fullName>
    </submittedName>
</protein>
<feature type="transmembrane region" description="Helical" evidence="3">
    <location>
        <begin position="838"/>
        <end position="860"/>
    </location>
</feature>
<dbReference type="CDD" id="cd11753">
    <property type="entry name" value="GH94N_ChvB_NdvB_2_like"/>
    <property type="match status" value="1"/>
</dbReference>
<dbReference type="PANTHER" id="PTHR37469:SF2">
    <property type="entry name" value="CELLOBIONIC ACID PHOSPHORYLASE"/>
    <property type="match status" value="1"/>
</dbReference>
<dbReference type="Pfam" id="PF06165">
    <property type="entry name" value="GH94_b-supersand"/>
    <property type="match status" value="2"/>
</dbReference>
<dbReference type="SMART" id="SM01068">
    <property type="entry name" value="CBM_X"/>
    <property type="match status" value="2"/>
</dbReference>
<sequence>MKEQLTVSFNINFLKESAISLAKIHKVSPTSNKSIPIKPILEDSKEILTETYRTLSKYVKSEKEISPASEWLMDNFYIIQEQIVQIAIDFPKAYQKNIPILTIGEHKGFPRVYEIVLNMLTHTDNVLNNEVTVEYIRSYQEEKTLLLGELWAIPIMIRLFLIQILAEKASRILEQKNIKSEVEKFIRKIEKEDLKEPGSFAHAISGWAIDHSEKLGLLYLLELFNQLQSIGLMHEEQKRWFNYHINQYDITLEDAMRLEAQKQSRLQVNIQNAIISLREITETDWSDFVEDCSVIHRILKEDPAGYYSEMDFQTRDSYRRTVEKISRHSDLEEYQVSNRALDLAKAQALVSNGTERTLLFDSTQIKNHIGYYLVGDGSPELKKIVGYSAPLRERFYQAYESDFRLYLYTIFLVALSFVGVLWYSTGTISYSPLVIISVILVAFFPALELSIIAVNRFFSFFLPPRVLPKMDYKENIPDASRTLVVIPTLLASPEEALLQIENMEIHAFANPDTGLQFALLSDFRDADSQNLAGDGAILITAKNAIDALNAKYSSQYGNKFFMLHRERQWNKSENAWMGWERKRGKLEELNNLICDPGTATSYRFFAGEFLDTLNSTPIHYVITLDADTKLPPGSATKLVSTIAHPLNKAQYDADKKRITRGYAIIQPRISFFPESAKKTWFSRIFSGNVGIDPYSAAVSDIYQDLIGEAIFTGKGIYDVKAFHLVLNNKFPENRILSHDLIESTYLRTGLATDIELFDDYPSTYLSFVKRNHRWTRGDWQIASWLFQFVPGPKGKIRNELSLLSKWKIFDNLRRSLNFLFLTIFFIAGLFWLPGSGWIWTAAALGILAFPTYVSFSSDLLNRPARVRWKLYMEKVRDNLRINTVQAISTIIIVPHQTAIQLDAAFRTLYRLIFSKKWLLEWTTASHAEKLSPNSPGVYFRLMLISVLLGIFILFTAIVLAPPYLWIVTPVFLLWSGSPLYMWYISQPFKKSPEIISEEEQLKLRMYARRTWFYFERFVNDEHFWLPPDNYQEDPPLPAAERTSPTNIGLALVSNQVAYNMGYITLGTLLERQQKSLQAVLNLEKYAGHLFNWYETRLGGILNPKYISTVDSGNLAASLIVTKEAIIQVMGSRGINKNFIIGLRDTLLTIEVIFNEYSGKESFSKSSFDQILHHADLMLSKLSTASAKNQSLNLELLKALKEDAVNLSAVDLMSLGSNMDDRNRENLLFWIESPLKHVERAIEEYKCLTLPDQLDINAFSPDELNVMLKENYRDHSCNLLLEKWLNQADEIVVLAEKMIDEMDFSFLYQKKRGLFSIGYNLDSAQFDNSTYDLLASEARIASYVAIAKGDVPVEHWFRLSRRLTRINRDEMLLSWGGTMFEYLMPLLFFKSYPDTMMTHTFHNVINWQKHYGDDRDLPWGFSESAYYFLNIDLHYQYRTFGVPGLGLKRGLADEYVVAPYASMLALMVKSKVSIQNLNDIEKIGGFGLFGFYDAIDFTHSHLTEDVPFKLVKTYMVHHHGMSLIALDNILNGCSITENFHADRRVKSCELLLQERIPRGAPIKEPHPIDAELEPAIKSSANYVADHSGINELDASPPRLHTLSNGNFSAMITHAGTGYSGHNGIVMNAWKPDSTIDPLGLFFYIKDTESGKFWSAMHQPVRSKPDRYDTWFHNGKVVCSRVDDWIETTTEICVSPDHQIELRKLTLTNYADRKRTLEVSSYAEVVLNRLVDHNAHPAFSKLFIETEYLNTHHSIIAKRRPRSENEKPIWLVHTFAGNNQDNLNSPLYFETERSNFIGKGRSLSNPEAMDDGNIFKGFQGNVSDPIVSFRKQISLNPGEKIQVTFGLGFADSREAAIQLADLYDSQLAVNRAFDLASIYGLVELNHLAIKTRQAHYFQKLASYLYYADPSYRADKKYLLINHKKQQDLWAYGISGDFPLVIFRINEASQLKQLKILIKAHTFWRLRGIESELLIINEHAPGYIDEIQEAIQVAIESSLERDIMNRRGGIFLCRSDKIQRDDLTLLLTVAHAIFDKQLPDLSRIIPPAETSSWNKGDEPANYLPLKDPAYDIDELYEQSQSGLQFFNGYGGFSADGREYHILIKRDVETGYPVFPPAPWINVIANAKFGFTVSERGAGYTWSENSRENKLSSWSNDPIQDTHSEAFYIRDEVKRKYWSPTPGPVNSSGFYRVIHGFGFTRFEHFSNGLDQSLIQFVPQHEPVKISKLILKNQSGETQRLSVFRYLERVLGVERRSASRFVNQEISADGSTLYAKNNYNNEFAGRTVFSAVINPMDTAQFRHSTDRKRFIGRNRSLSKPLVVATDRLLDNRVSLGGDPCSVIQTSFDLAPGQSVSLLFLEGECANRNEADALIQRFSDSVHTDAELESIQEFWRKTLTKVVITTPDRSLDIMVNGWLMYQNLSSRMWARTAFYQAGGAFGFRDQLQDSTAALYVDPKLCRNQILIHAEKQFKEGDVLHWWHMPTGRGIRSKITDDRLWLPYVVEFYCQSTGDESILTEYAPYISSRKLEAFEHEAYLHPHSLDEKGTIYQHCCKAIDISLKFGIHGLPLIGGGDWNDGMNRVGENGKGESVWLGFFIYHVLTRFEKICRKMNDPTRAEHYLAVAKKLNEVLNTEGWDGKWYLRAFYDDGTPLGSSQNEECRIDAISQAWSIFSGVASEERSRQVLAALEEHLVSEKDRIIRLLAPPFDKTPKDPGYIKGYIPGVRENGGQYTHAALWTVKAFAETGMGEKALHYLHMINPINHALDRQSANTYKVEPFVVVADIYGEKALTGQGGWSWYTGSAGWMYRVALESVLGLRLNGDSILLKPAISASWKGFSIDLRLEDEETSYHIQVDNPEGLQTGLLEGSIDGEAVHFEEAAAMLPLKRDRQHHEILLRIRGAGSA</sequence>
<dbReference type="RefSeq" id="WP_092733287.1">
    <property type="nucleotide sequence ID" value="NZ_FMXE01000034.1"/>
</dbReference>
<accession>A0A1G5ZES4</accession>
<feature type="transmembrane region" description="Helical" evidence="3">
    <location>
        <begin position="815"/>
        <end position="832"/>
    </location>
</feature>
<feature type="domain" description="Glycosyl hydrolase 94 supersandwich" evidence="4">
    <location>
        <begin position="2112"/>
        <end position="2374"/>
    </location>
</feature>
<feature type="domain" description="Glycosyl hydrolase 94 catalytic" evidence="6">
    <location>
        <begin position="2388"/>
        <end position="2812"/>
    </location>
</feature>
<dbReference type="InterPro" id="IPR037820">
    <property type="entry name" value="GH94N_NdvB"/>
</dbReference>
<keyword evidence="2" id="KW-0808">Transferase</keyword>
<feature type="transmembrane region" description="Helical" evidence="3">
    <location>
        <begin position="963"/>
        <end position="983"/>
    </location>
</feature>
<dbReference type="OrthoDB" id="9769991at2"/>
<feature type="transmembrane region" description="Helical" evidence="3">
    <location>
        <begin position="937"/>
        <end position="957"/>
    </location>
</feature>
<keyword evidence="3" id="KW-1133">Transmembrane helix</keyword>
<dbReference type="GO" id="GO:0005975">
    <property type="term" value="P:carbohydrate metabolic process"/>
    <property type="evidence" value="ECO:0007669"/>
    <property type="project" value="InterPro"/>
</dbReference>
<dbReference type="Gene3D" id="1.50.10.140">
    <property type="match status" value="2"/>
</dbReference>
<keyword evidence="3" id="KW-0812">Transmembrane</keyword>
<evidence type="ECO:0000259" key="5">
    <source>
        <dbReference type="Pfam" id="PF10091"/>
    </source>
</evidence>
<dbReference type="Gene3D" id="2.60.420.10">
    <property type="entry name" value="Maltose phosphorylase, domain 3"/>
    <property type="match status" value="1"/>
</dbReference>
<gene>
    <name evidence="7" type="ORF">SAMN03080617_03673</name>
</gene>
<dbReference type="InterPro" id="IPR008928">
    <property type="entry name" value="6-hairpin_glycosidase_sf"/>
</dbReference>
<evidence type="ECO:0000313" key="8">
    <source>
        <dbReference type="Proteomes" id="UP000198756"/>
    </source>
</evidence>
<dbReference type="GO" id="GO:0016757">
    <property type="term" value="F:glycosyltransferase activity"/>
    <property type="evidence" value="ECO:0007669"/>
    <property type="project" value="UniProtKB-KW"/>
</dbReference>
<dbReference type="PANTHER" id="PTHR37469">
    <property type="entry name" value="CELLOBIONIC ACID PHOSPHORYLASE-RELATED"/>
    <property type="match status" value="1"/>
</dbReference>
<feature type="domain" description="Glycosyl hydrolase 94 supersandwich" evidence="4">
    <location>
        <begin position="1594"/>
        <end position="1862"/>
    </location>
</feature>
<evidence type="ECO:0000313" key="7">
    <source>
        <dbReference type="EMBL" id="SDA93046.1"/>
    </source>
</evidence>
<dbReference type="SUPFAM" id="SSF48208">
    <property type="entry name" value="Six-hairpin glycosidases"/>
    <property type="match status" value="1"/>
</dbReference>
<dbReference type="InterPro" id="IPR010383">
    <property type="entry name" value="Glyco_hydrolase_94_b-supersand"/>
</dbReference>
<dbReference type="CDD" id="cd11756">
    <property type="entry name" value="GH94N_ChvB_NdvB_1_like"/>
    <property type="match status" value="1"/>
</dbReference>
<dbReference type="InterPro" id="IPR037018">
    <property type="entry name" value="GH65_N"/>
</dbReference>
<dbReference type="Gene3D" id="2.70.98.40">
    <property type="entry name" value="Glycoside hydrolase, family 65, N-terminal domain"/>
    <property type="match status" value="2"/>
</dbReference>
<evidence type="ECO:0000259" key="6">
    <source>
        <dbReference type="Pfam" id="PF17167"/>
    </source>
</evidence>
<keyword evidence="3" id="KW-0472">Membrane</keyword>
<dbReference type="EMBL" id="FMXE01000034">
    <property type="protein sequence ID" value="SDA93046.1"/>
    <property type="molecule type" value="Genomic_DNA"/>
</dbReference>
<feature type="transmembrane region" description="Helical" evidence="3">
    <location>
        <begin position="430"/>
        <end position="454"/>
    </location>
</feature>
<organism evidence="7 8">
    <name type="scientific">Algoriphagus alkaliphilus</name>
    <dbReference type="NCBI Taxonomy" id="279824"/>
    <lineage>
        <taxon>Bacteria</taxon>
        <taxon>Pseudomonadati</taxon>
        <taxon>Bacteroidota</taxon>
        <taxon>Cytophagia</taxon>
        <taxon>Cytophagales</taxon>
        <taxon>Cyclobacteriaceae</taxon>
        <taxon>Algoriphagus</taxon>
    </lineage>
</organism>
<dbReference type="SUPFAM" id="SSF74650">
    <property type="entry name" value="Galactose mutarotase-like"/>
    <property type="match status" value="2"/>
</dbReference>
<dbReference type="STRING" id="279824.SAMN03080617_03673"/>
<keyword evidence="8" id="KW-1185">Reference proteome</keyword>
<dbReference type="InterPro" id="IPR033432">
    <property type="entry name" value="GH94_catalytic"/>
</dbReference>
<evidence type="ECO:0000259" key="4">
    <source>
        <dbReference type="Pfam" id="PF06165"/>
    </source>
</evidence>
<dbReference type="Pfam" id="PF10091">
    <property type="entry name" value="Glycoamylase"/>
    <property type="match status" value="1"/>
</dbReference>
<dbReference type="InterPro" id="IPR037824">
    <property type="entry name" value="GH94N_2_NdvB"/>
</dbReference>
<feature type="transmembrane region" description="Helical" evidence="3">
    <location>
        <begin position="405"/>
        <end position="424"/>
    </location>
</feature>